<evidence type="ECO:0000256" key="3">
    <source>
        <dbReference type="ARBA" id="ARBA00022679"/>
    </source>
</evidence>
<evidence type="ECO:0000256" key="4">
    <source>
        <dbReference type="ARBA" id="ARBA00022695"/>
    </source>
</evidence>
<proteinExistence type="inferred from homology"/>
<comment type="cofactor">
    <cofactor evidence="1">
        <name>Mg(2+)</name>
        <dbReference type="ChEBI" id="CHEBI:18420"/>
    </cofactor>
</comment>
<protein>
    <recommendedName>
        <fullName evidence="9">Selenoprotein O</fullName>
    </recommendedName>
</protein>
<keyword evidence="7" id="KW-0067">ATP-binding</keyword>
<dbReference type="OrthoDB" id="10254721at2759"/>
<accession>A0A8H7ZSV7</accession>
<dbReference type="PANTHER" id="PTHR32057">
    <property type="entry name" value="PROTEIN ADENYLYLTRANSFERASE SELO, MITOCHONDRIAL"/>
    <property type="match status" value="1"/>
</dbReference>
<evidence type="ECO:0000256" key="1">
    <source>
        <dbReference type="ARBA" id="ARBA00001946"/>
    </source>
</evidence>
<evidence type="ECO:0000313" key="11">
    <source>
        <dbReference type="EMBL" id="KAG5458761.1"/>
    </source>
</evidence>
<evidence type="ECO:0000256" key="7">
    <source>
        <dbReference type="ARBA" id="ARBA00022840"/>
    </source>
</evidence>
<feature type="region of interest" description="Disordered" evidence="10">
    <location>
        <begin position="159"/>
        <end position="184"/>
    </location>
</feature>
<sequence length="184" mass="20545">MCYRWQGRYSFANQPNSALWNLSRLALTLRNLIGAQTKAAEPDVSAENRDAESLGADTAAEILWRFEPMFMTAFARRMREKLGLLSEEPSDLDDVVAPLLNVLSAGKIDYSRFFRRLSSFDPFAASPRQLLDAVSPSPPDAEQAAAFEAWAEAYKARIGRDSGGKNPAEREARMKKVNPKFVLT</sequence>
<gene>
    <name evidence="11" type="ORF">BJ554DRAFT_957</name>
</gene>
<dbReference type="Proteomes" id="UP000673691">
    <property type="component" value="Unassembled WGS sequence"/>
</dbReference>
<evidence type="ECO:0000256" key="2">
    <source>
        <dbReference type="ARBA" id="ARBA00009747"/>
    </source>
</evidence>
<evidence type="ECO:0000256" key="5">
    <source>
        <dbReference type="ARBA" id="ARBA00022723"/>
    </source>
</evidence>
<dbReference type="AlphaFoldDB" id="A0A8H7ZSV7"/>
<evidence type="ECO:0000256" key="8">
    <source>
        <dbReference type="ARBA" id="ARBA00022842"/>
    </source>
</evidence>
<name>A0A8H7ZSV7_9FUNG</name>
<keyword evidence="6" id="KW-0547">Nucleotide-binding</keyword>
<dbReference type="EMBL" id="JAEFCI010007956">
    <property type="protein sequence ID" value="KAG5458761.1"/>
    <property type="molecule type" value="Genomic_DNA"/>
</dbReference>
<organism evidence="11 12">
    <name type="scientific">Olpidium bornovanus</name>
    <dbReference type="NCBI Taxonomy" id="278681"/>
    <lineage>
        <taxon>Eukaryota</taxon>
        <taxon>Fungi</taxon>
        <taxon>Fungi incertae sedis</taxon>
        <taxon>Olpidiomycota</taxon>
        <taxon>Olpidiomycotina</taxon>
        <taxon>Olpidiomycetes</taxon>
        <taxon>Olpidiales</taxon>
        <taxon>Olpidiaceae</taxon>
        <taxon>Olpidium</taxon>
    </lineage>
</organism>
<reference evidence="11 12" key="1">
    <citation type="journal article" name="Sci. Rep.">
        <title>Genome-scale phylogenetic analyses confirm Olpidium as the closest living zoosporic fungus to the non-flagellated, terrestrial fungi.</title>
        <authorList>
            <person name="Chang Y."/>
            <person name="Rochon D."/>
            <person name="Sekimoto S."/>
            <person name="Wang Y."/>
            <person name="Chovatia M."/>
            <person name="Sandor L."/>
            <person name="Salamov A."/>
            <person name="Grigoriev I.V."/>
            <person name="Stajich J.E."/>
            <person name="Spatafora J.W."/>
        </authorList>
    </citation>
    <scope>NUCLEOTIDE SEQUENCE [LARGE SCALE GENOMIC DNA]</scope>
    <source>
        <strain evidence="11">S191</strain>
    </source>
</reference>
<dbReference type="PANTHER" id="PTHR32057:SF14">
    <property type="entry name" value="PROTEIN ADENYLYLTRANSFERASE SELO, MITOCHONDRIAL"/>
    <property type="match status" value="1"/>
</dbReference>
<dbReference type="GO" id="GO:0070733">
    <property type="term" value="F:AMPylase activity"/>
    <property type="evidence" value="ECO:0007669"/>
    <property type="project" value="TreeGrafter"/>
</dbReference>
<dbReference type="GO" id="GO:0046872">
    <property type="term" value="F:metal ion binding"/>
    <property type="evidence" value="ECO:0007669"/>
    <property type="project" value="UniProtKB-KW"/>
</dbReference>
<keyword evidence="12" id="KW-1185">Reference proteome</keyword>
<keyword evidence="5" id="KW-0479">Metal-binding</keyword>
<evidence type="ECO:0000256" key="9">
    <source>
        <dbReference type="ARBA" id="ARBA00031547"/>
    </source>
</evidence>
<dbReference type="GO" id="GO:0005524">
    <property type="term" value="F:ATP binding"/>
    <property type="evidence" value="ECO:0007669"/>
    <property type="project" value="UniProtKB-KW"/>
</dbReference>
<dbReference type="Pfam" id="PF02696">
    <property type="entry name" value="SelO"/>
    <property type="match status" value="1"/>
</dbReference>
<keyword evidence="8" id="KW-0460">Magnesium</keyword>
<evidence type="ECO:0000313" key="12">
    <source>
        <dbReference type="Proteomes" id="UP000673691"/>
    </source>
</evidence>
<dbReference type="GO" id="GO:0005739">
    <property type="term" value="C:mitochondrion"/>
    <property type="evidence" value="ECO:0007669"/>
    <property type="project" value="TreeGrafter"/>
</dbReference>
<keyword evidence="4" id="KW-0548">Nucleotidyltransferase</keyword>
<evidence type="ECO:0000256" key="6">
    <source>
        <dbReference type="ARBA" id="ARBA00022741"/>
    </source>
</evidence>
<dbReference type="InterPro" id="IPR003846">
    <property type="entry name" value="SelO"/>
</dbReference>
<feature type="compositionally biased region" description="Basic and acidic residues" evidence="10">
    <location>
        <begin position="159"/>
        <end position="174"/>
    </location>
</feature>
<comment type="caution">
    <text evidence="11">The sequence shown here is derived from an EMBL/GenBank/DDBJ whole genome shotgun (WGS) entry which is preliminary data.</text>
</comment>
<evidence type="ECO:0000256" key="10">
    <source>
        <dbReference type="SAM" id="MobiDB-lite"/>
    </source>
</evidence>
<keyword evidence="3" id="KW-0808">Transferase</keyword>
<comment type="similarity">
    <text evidence="2">Belongs to the SELO family.</text>
</comment>